<keyword evidence="4" id="KW-1185">Reference proteome</keyword>
<evidence type="ECO:0000313" key="3">
    <source>
        <dbReference type="EMBL" id="GAA0544848.1"/>
    </source>
</evidence>
<dbReference type="InterPro" id="IPR007712">
    <property type="entry name" value="RelE/ParE_toxin"/>
</dbReference>
<keyword evidence="2" id="KW-1277">Toxin-antitoxin system</keyword>
<dbReference type="RefSeq" id="WP_009947397.1">
    <property type="nucleotide sequence ID" value="NZ_BAAAGS010000038.1"/>
</dbReference>
<comment type="similarity">
    <text evidence="1">Belongs to the RelE toxin family.</text>
</comment>
<accession>A0ABN1DJ09</accession>
<reference evidence="3 4" key="1">
    <citation type="journal article" date="2019" name="Int. J. Syst. Evol. Microbiol.">
        <title>The Global Catalogue of Microorganisms (GCM) 10K type strain sequencing project: providing services to taxonomists for standard genome sequencing and annotation.</title>
        <authorList>
            <consortium name="The Broad Institute Genomics Platform"/>
            <consortium name="The Broad Institute Genome Sequencing Center for Infectious Disease"/>
            <person name="Wu L."/>
            <person name="Ma J."/>
        </authorList>
    </citation>
    <scope>NUCLEOTIDE SEQUENCE [LARGE SCALE GENOMIC DNA]</scope>
    <source>
        <strain evidence="3 4">JCM 10303</strain>
    </source>
</reference>
<dbReference type="PANTHER" id="PTHR35601:SF1">
    <property type="entry name" value="TOXIN RELE"/>
    <property type="match status" value="1"/>
</dbReference>
<gene>
    <name evidence="3" type="primary">relE</name>
    <name evidence="3" type="ORF">GCM10009533_49760</name>
</gene>
<proteinExistence type="inferred from homology"/>
<organism evidence="3 4">
    <name type="scientific">Saccharopolyspora erythraea</name>
    <name type="common">Streptomyces erythraeus</name>
    <dbReference type="NCBI Taxonomy" id="1836"/>
    <lineage>
        <taxon>Bacteria</taxon>
        <taxon>Bacillati</taxon>
        <taxon>Actinomycetota</taxon>
        <taxon>Actinomycetes</taxon>
        <taxon>Pseudonocardiales</taxon>
        <taxon>Pseudonocardiaceae</taxon>
        <taxon>Saccharopolyspora</taxon>
    </lineage>
</organism>
<dbReference type="PANTHER" id="PTHR35601">
    <property type="entry name" value="TOXIN RELE"/>
    <property type="match status" value="1"/>
</dbReference>
<protein>
    <submittedName>
        <fullName evidence="3">Type II toxin-antitoxin system mRNA interferase RelE</fullName>
    </submittedName>
</protein>
<name>A0ABN1DJ09_SACER</name>
<dbReference type="Pfam" id="PF05016">
    <property type="entry name" value="ParE_toxin"/>
    <property type="match status" value="1"/>
</dbReference>
<dbReference type="Proteomes" id="UP001500729">
    <property type="component" value="Unassembled WGS sequence"/>
</dbReference>
<dbReference type="EMBL" id="BAAAGS010000038">
    <property type="protein sequence ID" value="GAA0544848.1"/>
    <property type="molecule type" value="Genomic_DNA"/>
</dbReference>
<comment type="caution">
    <text evidence="3">The sequence shown here is derived from an EMBL/GenBank/DDBJ whole genome shotgun (WGS) entry which is preliminary data.</text>
</comment>
<dbReference type="InterPro" id="IPR035093">
    <property type="entry name" value="RelE/ParE_toxin_dom_sf"/>
</dbReference>
<dbReference type="Gene3D" id="3.30.2310.20">
    <property type="entry name" value="RelE-like"/>
    <property type="match status" value="1"/>
</dbReference>
<sequence>MSPRGSYTISYTAAARRQMNRLPLAAAMAMHDHLTGPVADNPHRLGKRLDAPFEELHSTRRGEYRALYSINDEQILVTVVTVAHRRDAYRSR</sequence>
<dbReference type="SUPFAM" id="SSF143011">
    <property type="entry name" value="RelE-like"/>
    <property type="match status" value="1"/>
</dbReference>
<evidence type="ECO:0000256" key="2">
    <source>
        <dbReference type="ARBA" id="ARBA00022649"/>
    </source>
</evidence>
<evidence type="ECO:0000313" key="4">
    <source>
        <dbReference type="Proteomes" id="UP001500729"/>
    </source>
</evidence>
<evidence type="ECO:0000256" key="1">
    <source>
        <dbReference type="ARBA" id="ARBA00006226"/>
    </source>
</evidence>